<name>A0A4Q7LTS2_9BURK</name>
<keyword evidence="6" id="KW-0812">Transmembrane</keyword>
<dbReference type="EMBL" id="SGWV01000007">
    <property type="protein sequence ID" value="RZS58406.1"/>
    <property type="molecule type" value="Genomic_DNA"/>
</dbReference>
<dbReference type="AlphaFoldDB" id="A0A4Q7LTS2"/>
<dbReference type="SMART" id="SM00304">
    <property type="entry name" value="HAMP"/>
    <property type="match status" value="1"/>
</dbReference>
<dbReference type="PRINTS" id="PR00260">
    <property type="entry name" value="CHEMTRNSDUCR"/>
</dbReference>
<dbReference type="RefSeq" id="WP_130480557.1">
    <property type="nucleotide sequence ID" value="NZ_SGWV01000007.1"/>
</dbReference>
<comment type="subcellular location">
    <subcellularLocation>
        <location evidence="1">Membrane</location>
    </subcellularLocation>
</comment>
<dbReference type="GO" id="GO:0007165">
    <property type="term" value="P:signal transduction"/>
    <property type="evidence" value="ECO:0007669"/>
    <property type="project" value="UniProtKB-KW"/>
</dbReference>
<evidence type="ECO:0000256" key="5">
    <source>
        <dbReference type="SAM" id="MobiDB-lite"/>
    </source>
</evidence>
<dbReference type="InterPro" id="IPR004089">
    <property type="entry name" value="MCPsignal_dom"/>
</dbReference>
<dbReference type="PROSITE" id="PS50111">
    <property type="entry name" value="CHEMOTAXIS_TRANSDUC_2"/>
    <property type="match status" value="1"/>
</dbReference>
<evidence type="ECO:0000256" key="4">
    <source>
        <dbReference type="PROSITE-ProRule" id="PRU00284"/>
    </source>
</evidence>
<dbReference type="Pfam" id="PF00015">
    <property type="entry name" value="MCPsignal"/>
    <property type="match status" value="1"/>
</dbReference>
<dbReference type="OrthoDB" id="9151832at2"/>
<comment type="caution">
    <text evidence="9">The sequence shown here is derived from an EMBL/GenBank/DDBJ whole genome shotgun (WGS) entry which is preliminary data.</text>
</comment>
<evidence type="ECO:0000313" key="10">
    <source>
        <dbReference type="Proteomes" id="UP000293433"/>
    </source>
</evidence>
<keyword evidence="2" id="KW-0488">Methylation</keyword>
<dbReference type="InterPro" id="IPR004090">
    <property type="entry name" value="Chemotax_Me-accpt_rcpt"/>
</dbReference>
<keyword evidence="10" id="KW-1185">Reference proteome</keyword>
<dbReference type="Proteomes" id="UP000293433">
    <property type="component" value="Unassembled WGS sequence"/>
</dbReference>
<dbReference type="CDD" id="cd06225">
    <property type="entry name" value="HAMP"/>
    <property type="match status" value="1"/>
</dbReference>
<dbReference type="FunFam" id="1.10.287.950:FF:000001">
    <property type="entry name" value="Methyl-accepting chemotaxis sensory transducer"/>
    <property type="match status" value="1"/>
</dbReference>
<feature type="domain" description="Methyl-accepting transducer" evidence="7">
    <location>
        <begin position="276"/>
        <end position="505"/>
    </location>
</feature>
<feature type="transmembrane region" description="Helical" evidence="6">
    <location>
        <begin position="20"/>
        <end position="39"/>
    </location>
</feature>
<evidence type="ECO:0000256" key="3">
    <source>
        <dbReference type="ARBA" id="ARBA00029447"/>
    </source>
</evidence>
<feature type="compositionally biased region" description="Low complexity" evidence="5">
    <location>
        <begin position="584"/>
        <end position="600"/>
    </location>
</feature>
<keyword evidence="4" id="KW-0807">Transducer</keyword>
<proteinExistence type="inferred from homology"/>
<dbReference type="Pfam" id="PF00672">
    <property type="entry name" value="HAMP"/>
    <property type="match status" value="1"/>
</dbReference>
<dbReference type="GO" id="GO:0005886">
    <property type="term" value="C:plasma membrane"/>
    <property type="evidence" value="ECO:0007669"/>
    <property type="project" value="TreeGrafter"/>
</dbReference>
<accession>A0A4Q7LTS2</accession>
<comment type="similarity">
    <text evidence="3">Belongs to the methyl-accepting chemotaxis (MCP) protein family.</text>
</comment>
<evidence type="ECO:0000313" key="9">
    <source>
        <dbReference type="EMBL" id="RZS58406.1"/>
    </source>
</evidence>
<dbReference type="SUPFAM" id="SSF58104">
    <property type="entry name" value="Methyl-accepting chemotaxis protein (MCP) signaling domain"/>
    <property type="match status" value="1"/>
</dbReference>
<feature type="region of interest" description="Disordered" evidence="5">
    <location>
        <begin position="552"/>
        <end position="608"/>
    </location>
</feature>
<dbReference type="GO" id="GO:0004888">
    <property type="term" value="F:transmembrane signaling receptor activity"/>
    <property type="evidence" value="ECO:0007669"/>
    <property type="project" value="InterPro"/>
</dbReference>
<sequence length="608" mass="63513">MDTLKNLLRQFTIRTRMNGAIAMVLALFIAFAGIGVAIGKHLQDLNLHFMEHSVAESGHVADLRSLLGEVRIAEKNMVIDYDQPERLKAHKVAWDQAQVALRKAFEDMTLGEADDDNPIALDAIKRLDEYVAATARAVDNTMTGAYDGHHAVDRVLDRSKVLMDGIVKNVAAIDEIVRAEAEATQAELAEASRQALVIFGIALGLVILVVAPLTLMNSHSIVGPIDEARRFADAIAGGDLSARLKVVGQDEPAELMRALGSMQQSLQGIVGNIRHTAESISVASAQIATGNQDLSGRTEQTASSLQHAASSMEQVSGTVRQTAESARTANQLASSAADAAHRGGTVVSQVITNMEEINTSSRKIAEIIGVIDGIAFQTNILALNAAVEAARAGEQGRGFAVVAGEVRSLAQRSANAAREIKSLIGASVEKVDSGARLVHDAGSTMTEIVASVQRVTDIIGEITAATTEQSGELGQVSSAVTQLDQMTQQNAALVEQSAAAAESLREQALSLSSVVSQFRVDEHSAASLAPSPARVSAPLSASLSASVPAAQAIPAKATPPKSTASKITHTPKAQAARPSPPKAAVPALAATSSASAAITAPDDDWTSF</sequence>
<evidence type="ECO:0000259" key="7">
    <source>
        <dbReference type="PROSITE" id="PS50111"/>
    </source>
</evidence>
<dbReference type="GO" id="GO:0006935">
    <property type="term" value="P:chemotaxis"/>
    <property type="evidence" value="ECO:0007669"/>
    <property type="project" value="InterPro"/>
</dbReference>
<protein>
    <submittedName>
        <fullName evidence="9">Methyl-accepting chemotaxis protein</fullName>
    </submittedName>
</protein>
<dbReference type="PANTHER" id="PTHR43531">
    <property type="entry name" value="PROTEIN ICFG"/>
    <property type="match status" value="1"/>
</dbReference>
<dbReference type="InterPro" id="IPR003660">
    <property type="entry name" value="HAMP_dom"/>
</dbReference>
<evidence type="ECO:0000256" key="1">
    <source>
        <dbReference type="ARBA" id="ARBA00004370"/>
    </source>
</evidence>
<dbReference type="SMART" id="SM00283">
    <property type="entry name" value="MA"/>
    <property type="match status" value="1"/>
</dbReference>
<evidence type="ECO:0000259" key="8">
    <source>
        <dbReference type="PROSITE" id="PS50885"/>
    </source>
</evidence>
<dbReference type="Gene3D" id="1.10.287.950">
    <property type="entry name" value="Methyl-accepting chemotaxis protein"/>
    <property type="match status" value="1"/>
</dbReference>
<dbReference type="CDD" id="cd11386">
    <property type="entry name" value="MCP_signal"/>
    <property type="match status" value="1"/>
</dbReference>
<evidence type="ECO:0000256" key="6">
    <source>
        <dbReference type="SAM" id="Phobius"/>
    </source>
</evidence>
<feature type="transmembrane region" description="Helical" evidence="6">
    <location>
        <begin position="195"/>
        <end position="215"/>
    </location>
</feature>
<keyword evidence="6" id="KW-1133">Transmembrane helix</keyword>
<keyword evidence="6" id="KW-0472">Membrane</keyword>
<gene>
    <name evidence="9" type="ORF">EV685_0699</name>
</gene>
<dbReference type="PROSITE" id="PS50885">
    <property type="entry name" value="HAMP"/>
    <property type="match status" value="1"/>
</dbReference>
<feature type="domain" description="HAMP" evidence="8">
    <location>
        <begin position="219"/>
        <end position="271"/>
    </location>
</feature>
<organism evidence="9 10">
    <name type="scientific">Sphaerotilus mobilis</name>
    <dbReference type="NCBI Taxonomy" id="47994"/>
    <lineage>
        <taxon>Bacteria</taxon>
        <taxon>Pseudomonadati</taxon>
        <taxon>Pseudomonadota</taxon>
        <taxon>Betaproteobacteria</taxon>
        <taxon>Burkholderiales</taxon>
        <taxon>Sphaerotilaceae</taxon>
        <taxon>Sphaerotilus</taxon>
    </lineage>
</organism>
<dbReference type="PANTHER" id="PTHR43531:SF14">
    <property type="entry name" value="METHYL-ACCEPTING CHEMOTAXIS PROTEIN I-RELATED"/>
    <property type="match status" value="1"/>
</dbReference>
<dbReference type="InterPro" id="IPR051310">
    <property type="entry name" value="MCP_chemotaxis"/>
</dbReference>
<evidence type="ECO:0000256" key="2">
    <source>
        <dbReference type="ARBA" id="ARBA00022481"/>
    </source>
</evidence>
<reference evidence="9 10" key="1">
    <citation type="submission" date="2019-02" db="EMBL/GenBank/DDBJ databases">
        <title>Genomic Encyclopedia of Type Strains, Phase IV (KMG-IV): sequencing the most valuable type-strain genomes for metagenomic binning, comparative biology and taxonomic classification.</title>
        <authorList>
            <person name="Goeker M."/>
        </authorList>
    </citation>
    <scope>NUCLEOTIDE SEQUENCE [LARGE SCALE GENOMIC DNA]</scope>
    <source>
        <strain evidence="9 10">DSM 10617</strain>
    </source>
</reference>